<dbReference type="Proteomes" id="UP000289738">
    <property type="component" value="Chromosome A01"/>
</dbReference>
<organism evidence="3 4">
    <name type="scientific">Arachis hypogaea</name>
    <name type="common">Peanut</name>
    <dbReference type="NCBI Taxonomy" id="3818"/>
    <lineage>
        <taxon>Eukaryota</taxon>
        <taxon>Viridiplantae</taxon>
        <taxon>Streptophyta</taxon>
        <taxon>Embryophyta</taxon>
        <taxon>Tracheophyta</taxon>
        <taxon>Spermatophyta</taxon>
        <taxon>Magnoliopsida</taxon>
        <taxon>eudicotyledons</taxon>
        <taxon>Gunneridae</taxon>
        <taxon>Pentapetalae</taxon>
        <taxon>rosids</taxon>
        <taxon>fabids</taxon>
        <taxon>Fabales</taxon>
        <taxon>Fabaceae</taxon>
        <taxon>Papilionoideae</taxon>
        <taxon>50 kb inversion clade</taxon>
        <taxon>dalbergioids sensu lato</taxon>
        <taxon>Dalbergieae</taxon>
        <taxon>Pterocarpus clade</taxon>
        <taxon>Arachis</taxon>
    </lineage>
</organism>
<name>A0A445ERC0_ARAHY</name>
<comment type="similarity">
    <text evidence="2">Belongs to the ARG7 family.</text>
</comment>
<comment type="caution">
    <text evidence="3">The sequence shown here is derived from an EMBL/GenBank/DDBJ whole genome shotgun (WGS) entry which is preliminary data.</text>
</comment>
<evidence type="ECO:0000256" key="2">
    <source>
        <dbReference type="ARBA" id="ARBA00006974"/>
    </source>
</evidence>
<protein>
    <submittedName>
        <fullName evidence="3">Uncharacterized protein</fullName>
    </submittedName>
</protein>
<evidence type="ECO:0000313" key="4">
    <source>
        <dbReference type="Proteomes" id="UP000289738"/>
    </source>
</evidence>
<dbReference type="EMBL" id="SDMP01000001">
    <property type="protein sequence ID" value="RYR78030.1"/>
    <property type="molecule type" value="Genomic_DNA"/>
</dbReference>
<evidence type="ECO:0000313" key="3">
    <source>
        <dbReference type="EMBL" id="RYR78030.1"/>
    </source>
</evidence>
<dbReference type="STRING" id="3818.A0A445ERC0"/>
<dbReference type="PANTHER" id="PTHR35296:SF3">
    <property type="entry name" value="EXPRESSED PROTEIN"/>
    <property type="match status" value="1"/>
</dbReference>
<gene>
    <name evidence="3" type="ORF">Ahy_A01g002759</name>
</gene>
<dbReference type="InterPro" id="IPR011333">
    <property type="entry name" value="SKP1/BTB/POZ_sf"/>
</dbReference>
<evidence type="ECO:0000256" key="1">
    <source>
        <dbReference type="ARBA" id="ARBA00004906"/>
    </source>
</evidence>
<dbReference type="AlphaFoldDB" id="A0A445ERC0"/>
<accession>A0A445ERC0</accession>
<dbReference type="InterPro" id="IPR003676">
    <property type="entry name" value="SAUR_fam"/>
</dbReference>
<comment type="pathway">
    <text evidence="1">Protein modification; protein ubiquitination.</text>
</comment>
<dbReference type="GO" id="GO:0009733">
    <property type="term" value="P:response to auxin"/>
    <property type="evidence" value="ECO:0007669"/>
    <property type="project" value="InterPro"/>
</dbReference>
<dbReference type="SUPFAM" id="SSF54695">
    <property type="entry name" value="POZ domain"/>
    <property type="match status" value="1"/>
</dbReference>
<sequence length="132" mass="15879">MDCLVMPVSLIWRRSMNSRMGYRLVGNDGLFDGHERLVTVVVGKERRVFMVEPFILRENSFRVLMKISMKKAEKNHFHFTSNKKRVIFVDVDSILFEHMMWLMQTTHLMIKEIANYTLDFNKKEFLNNYRKI</sequence>
<dbReference type="PANTHER" id="PTHR35296">
    <property type="entry name" value="EXPRESSED PROTEIN"/>
    <property type="match status" value="1"/>
</dbReference>
<keyword evidence="4" id="KW-1185">Reference proteome</keyword>
<reference evidence="3 4" key="1">
    <citation type="submission" date="2019-01" db="EMBL/GenBank/DDBJ databases">
        <title>Sequencing of cultivated peanut Arachis hypogaea provides insights into genome evolution and oil improvement.</title>
        <authorList>
            <person name="Chen X."/>
        </authorList>
    </citation>
    <scope>NUCLEOTIDE SEQUENCE [LARGE SCALE GENOMIC DNA]</scope>
    <source>
        <strain evidence="4">cv. Fuhuasheng</strain>
        <tissue evidence="3">Leaves</tissue>
    </source>
</reference>
<proteinExistence type="inferred from homology"/>